<evidence type="ECO:0000256" key="1">
    <source>
        <dbReference type="PIRSR" id="PIRSR005902-1"/>
    </source>
</evidence>
<feature type="binding site" evidence="1">
    <location>
        <position position="130"/>
    </location>
    <ligand>
        <name>a divalent metal cation</name>
        <dbReference type="ChEBI" id="CHEBI:60240"/>
        <label>2</label>
    </ligand>
</feature>
<dbReference type="AlphaFoldDB" id="F2N7L1"/>
<dbReference type="Pfam" id="PF01026">
    <property type="entry name" value="TatD_DNase"/>
    <property type="match status" value="1"/>
</dbReference>
<dbReference type="PANTHER" id="PTHR47176:SF1">
    <property type="entry name" value="OS04G0577500 PROTEIN"/>
    <property type="match status" value="1"/>
</dbReference>
<accession>F2N7L1</accession>
<feature type="binding site" evidence="1">
    <location>
        <position position="204"/>
    </location>
    <ligand>
        <name>a divalent metal cation</name>
        <dbReference type="ChEBI" id="CHEBI:60240"/>
        <label>1</label>
    </ligand>
</feature>
<dbReference type="InterPro" id="IPR032466">
    <property type="entry name" value="Metal_Hydrolase"/>
</dbReference>
<gene>
    <name evidence="2" type="ordered locus">Corgl_0713</name>
</gene>
<keyword evidence="3" id="KW-1185">Reference proteome</keyword>
<dbReference type="PANTHER" id="PTHR47176">
    <property type="entry name" value="OSJNBA0020J04.13 PROTEIN"/>
    <property type="match status" value="1"/>
</dbReference>
<dbReference type="SUPFAM" id="SSF51556">
    <property type="entry name" value="Metallo-dependent hydrolases"/>
    <property type="match status" value="1"/>
</dbReference>
<feature type="binding site" evidence="1">
    <location>
        <position position="8"/>
    </location>
    <ligand>
        <name>a divalent metal cation</name>
        <dbReference type="ChEBI" id="CHEBI:60240"/>
        <label>1</label>
    </ligand>
</feature>
<dbReference type="KEGG" id="cgo:Corgl_0713"/>
<reference evidence="3" key="1">
    <citation type="journal article" date="2013" name="Stand. Genomic Sci.">
        <title>Complete genome sequence of Coriobacterium glomerans type strain (PW2(T)) from the midgut of Pyrrhocoris apterus L. (red soldier bug).</title>
        <authorList>
            <person name="Stackebrandt E."/>
            <person name="Zeytun A."/>
            <person name="Lapidus A."/>
            <person name="Nolan M."/>
            <person name="Lucas S."/>
            <person name="Hammon N."/>
            <person name="Deshpande S."/>
            <person name="Cheng J.F."/>
            <person name="Tapia R."/>
            <person name="Goodwin L.A."/>
            <person name="Pitluck S."/>
            <person name="Liolios K."/>
            <person name="Pagani I."/>
            <person name="Ivanova N."/>
            <person name="Mavromatis K."/>
            <person name="Mikhailova N."/>
            <person name="Huntemann M."/>
            <person name="Pati A."/>
            <person name="Chen A."/>
            <person name="Palaniappan K."/>
            <person name="Chang Y.J."/>
            <person name="Land M."/>
            <person name="Hauser L."/>
            <person name="Rohde M."/>
            <person name="Pukall R."/>
            <person name="Goker M."/>
            <person name="Detter J.C."/>
            <person name="Woyke T."/>
            <person name="Bristow J."/>
            <person name="Eisen J.A."/>
            <person name="Markowitz V."/>
            <person name="Hugenholtz P."/>
            <person name="Kyrpides N.C."/>
            <person name="Klenk H.P."/>
        </authorList>
    </citation>
    <scope>NUCLEOTIDE SEQUENCE</scope>
    <source>
        <strain evidence="3">ATCC 49209 / DSM 20642 / JCM 10262 / PW2</strain>
    </source>
</reference>
<dbReference type="RefSeq" id="WP_013708570.1">
    <property type="nucleotide sequence ID" value="NC_015389.1"/>
</dbReference>
<dbReference type="eggNOG" id="COG0084">
    <property type="taxonomic scope" value="Bacteria"/>
</dbReference>
<feature type="binding site" evidence="1">
    <location>
        <position position="10"/>
    </location>
    <ligand>
        <name>a divalent metal cation</name>
        <dbReference type="ChEBI" id="CHEBI:60240"/>
        <label>1</label>
    </ligand>
</feature>
<feature type="binding site" evidence="1">
    <location>
        <position position="90"/>
    </location>
    <ligand>
        <name>a divalent metal cation</name>
        <dbReference type="ChEBI" id="CHEBI:60240"/>
        <label>1</label>
    </ligand>
</feature>
<dbReference type="Proteomes" id="UP000006851">
    <property type="component" value="Chromosome"/>
</dbReference>
<dbReference type="STRING" id="700015.Corgl_0713"/>
<feature type="binding site" evidence="1">
    <location>
        <position position="156"/>
    </location>
    <ligand>
        <name>a divalent metal cation</name>
        <dbReference type="ChEBI" id="CHEBI:60240"/>
        <label>2</label>
    </ligand>
</feature>
<dbReference type="OrthoDB" id="9810005at2"/>
<protein>
    <submittedName>
        <fullName evidence="2">TatD-related deoxyribonuclease</fullName>
    </submittedName>
</protein>
<dbReference type="EMBL" id="CP002628">
    <property type="protein sequence ID" value="AEB06827.1"/>
    <property type="molecule type" value="Genomic_DNA"/>
</dbReference>
<dbReference type="GO" id="GO:0016788">
    <property type="term" value="F:hydrolase activity, acting on ester bonds"/>
    <property type="evidence" value="ECO:0007669"/>
    <property type="project" value="InterPro"/>
</dbReference>
<proteinExistence type="predicted"/>
<name>F2N7L1_CORGP</name>
<dbReference type="HOGENOM" id="CLU_031506_5_1_11"/>
<organism evidence="2 3">
    <name type="scientific">Coriobacterium glomerans (strain ATCC 49209 / DSM 20642 / JCM 10262 / PW2)</name>
    <dbReference type="NCBI Taxonomy" id="700015"/>
    <lineage>
        <taxon>Bacteria</taxon>
        <taxon>Bacillati</taxon>
        <taxon>Actinomycetota</taxon>
        <taxon>Coriobacteriia</taxon>
        <taxon>Coriobacteriales</taxon>
        <taxon>Coriobacteriaceae</taxon>
        <taxon>Coriobacterium</taxon>
    </lineage>
</organism>
<dbReference type="GO" id="GO:0046872">
    <property type="term" value="F:metal ion binding"/>
    <property type="evidence" value="ECO:0007669"/>
    <property type="project" value="UniProtKB-KW"/>
</dbReference>
<dbReference type="InterPro" id="IPR001130">
    <property type="entry name" value="TatD-like"/>
</dbReference>
<dbReference type="Gene3D" id="3.20.20.140">
    <property type="entry name" value="Metal-dependent hydrolases"/>
    <property type="match status" value="1"/>
</dbReference>
<dbReference type="PIRSF" id="PIRSF005902">
    <property type="entry name" value="DNase_TatD"/>
    <property type="match status" value="1"/>
</dbReference>
<evidence type="ECO:0000313" key="2">
    <source>
        <dbReference type="EMBL" id="AEB06827.1"/>
    </source>
</evidence>
<evidence type="ECO:0000313" key="3">
    <source>
        <dbReference type="Proteomes" id="UP000006851"/>
    </source>
</evidence>
<keyword evidence="1" id="KW-0479">Metal-binding</keyword>
<sequence>MTGRYDMHCHLSLMANSREVAEGAQERDINMLAVSVTPADAAAAHRQLDGCARVRTGLGLHPWWLADGRCGETEIARFMEAVRDARFIGEIGVDAGRKCAGTQEMQLDVLTRMAAAVRDRDIGRRVLSIHAVRSAGAVLDVLERFELTSRHACIFHWFTGSSDELVRARSAGCYFSINERMLATKRGREYARTIPVGSLLLETDAPPVLGETYAAELIDESLARSLASISTLRGIPAADLEARIESTSSEVLGM</sequence>